<dbReference type="OrthoDB" id="2307332at2759"/>
<proteinExistence type="predicted"/>
<evidence type="ECO:0000256" key="6">
    <source>
        <dbReference type="PROSITE-ProRule" id="PRU00267"/>
    </source>
</evidence>
<feature type="region of interest" description="Disordered" evidence="7">
    <location>
        <begin position="234"/>
        <end position="270"/>
    </location>
</feature>
<keyword evidence="3 6" id="KW-0238">DNA-binding</keyword>
<dbReference type="EMBL" id="CP023324">
    <property type="protein sequence ID" value="ATY63222.1"/>
    <property type="molecule type" value="Genomic_DNA"/>
</dbReference>
<feature type="domain" description="HMG box" evidence="8">
    <location>
        <begin position="158"/>
        <end position="227"/>
    </location>
</feature>
<dbReference type="VEuPathDB" id="FungiDB:CCM_06680"/>
<dbReference type="AlphaFoldDB" id="A0A2H4SJE2"/>
<accession>A0A2H4SJE2</accession>
<feature type="compositionally biased region" description="Polar residues" evidence="7">
    <location>
        <begin position="1"/>
        <end position="10"/>
    </location>
</feature>
<dbReference type="SUPFAM" id="SSF47095">
    <property type="entry name" value="HMG-box"/>
    <property type="match status" value="1"/>
</dbReference>
<evidence type="ECO:0000256" key="1">
    <source>
        <dbReference type="ARBA" id="ARBA00004123"/>
    </source>
</evidence>
<dbReference type="InterPro" id="IPR050917">
    <property type="entry name" value="SOX_TF"/>
</dbReference>
<dbReference type="VEuPathDB" id="FungiDB:A9K55_008223"/>
<reference evidence="9 10" key="1">
    <citation type="journal article" date="2017" name="BMC Genomics">
        <title>Chromosome level assembly and secondary metabolite potential of the parasitic fungus Cordyceps militaris.</title>
        <authorList>
            <person name="Kramer G.J."/>
            <person name="Nodwell J.R."/>
        </authorList>
    </citation>
    <scope>NUCLEOTIDE SEQUENCE [LARGE SCALE GENOMIC DNA]</scope>
    <source>
        <strain evidence="9 10">ATCC 34164</strain>
    </source>
</reference>
<evidence type="ECO:0000259" key="8">
    <source>
        <dbReference type="PROSITE" id="PS50118"/>
    </source>
</evidence>
<dbReference type="GO" id="GO:0000981">
    <property type="term" value="F:DNA-binding transcription factor activity, RNA polymerase II-specific"/>
    <property type="evidence" value="ECO:0007669"/>
    <property type="project" value="TreeGrafter"/>
</dbReference>
<protein>
    <submittedName>
        <fullName evidence="9">HMG box</fullName>
    </submittedName>
</protein>
<dbReference type="InterPro" id="IPR036910">
    <property type="entry name" value="HMG_box_dom_sf"/>
</dbReference>
<dbReference type="PANTHER" id="PTHR45803:SF5">
    <property type="entry name" value="SOX100B"/>
    <property type="match status" value="1"/>
</dbReference>
<dbReference type="GO" id="GO:0005634">
    <property type="term" value="C:nucleus"/>
    <property type="evidence" value="ECO:0007669"/>
    <property type="project" value="UniProtKB-SubCell"/>
</dbReference>
<feature type="DNA-binding region" description="HMG box" evidence="6">
    <location>
        <begin position="158"/>
        <end position="227"/>
    </location>
</feature>
<sequence length="447" mass="48545">MSPPGQSNLPMKTREIPSYASNHILRTSPGTGVSSVYISQTSDGIDSMPPHSSSAVHPAEVSRQTLVGESSEFLSVDTSNAMTRASHRSGRDGGGNRGRSKEPRVEKRNTKNAPSICLTKPLSEIAREVPGVGVADVTTFARRSAEIRQMEAAKAGKVKRPLNAFILYRKAYQDVAMTQITRSNHQQVSAICGASWNGWEPPSVIKHFKDLANIEKQMHEAAFPAYKYDPVQAKKPKDTTNQTSSACGLSDVESSCRPRRSGRQRTARGTSRIKQSFPLEVPDHYRGLQGLHSQPVGGNWEPHQTIPFSGWYEPARISTEASQYPQRGAGQGPSGPVAGTSYACTSSSLYYQPYSGFGDQCLDPSLRAEAPGSQYAQFLGANHDMLPDWMNVGGAQNASTTLVPDLDVTGAHTAYLQGTEGDWQVEQLEDGSHFSDWMTQAGNGEQQ</sequence>
<evidence type="ECO:0000256" key="3">
    <source>
        <dbReference type="ARBA" id="ARBA00023125"/>
    </source>
</evidence>
<feature type="compositionally biased region" description="Basic residues" evidence="7">
    <location>
        <begin position="257"/>
        <end position="266"/>
    </location>
</feature>
<organism evidence="9 10">
    <name type="scientific">Cordyceps militaris</name>
    <name type="common">Caterpillar fungus</name>
    <name type="synonym">Clavaria militaris</name>
    <dbReference type="NCBI Taxonomy" id="73501"/>
    <lineage>
        <taxon>Eukaryota</taxon>
        <taxon>Fungi</taxon>
        <taxon>Dikarya</taxon>
        <taxon>Ascomycota</taxon>
        <taxon>Pezizomycotina</taxon>
        <taxon>Sordariomycetes</taxon>
        <taxon>Hypocreomycetidae</taxon>
        <taxon>Hypocreales</taxon>
        <taxon>Cordycipitaceae</taxon>
        <taxon>Cordyceps</taxon>
    </lineage>
</organism>
<evidence type="ECO:0000313" key="9">
    <source>
        <dbReference type="EMBL" id="ATY63222.1"/>
    </source>
</evidence>
<keyword evidence="4" id="KW-0804">Transcription</keyword>
<feature type="region of interest" description="Disordered" evidence="7">
    <location>
        <begin position="1"/>
        <end position="114"/>
    </location>
</feature>
<gene>
    <name evidence="9" type="ORF">A9K55_008223</name>
</gene>
<dbReference type="GO" id="GO:0000978">
    <property type="term" value="F:RNA polymerase II cis-regulatory region sequence-specific DNA binding"/>
    <property type="evidence" value="ECO:0007669"/>
    <property type="project" value="TreeGrafter"/>
</dbReference>
<feature type="compositionally biased region" description="Basic and acidic residues" evidence="7">
    <location>
        <begin position="99"/>
        <end position="109"/>
    </location>
</feature>
<keyword evidence="5 6" id="KW-0539">Nucleus</keyword>
<feature type="compositionally biased region" description="Polar residues" evidence="7">
    <location>
        <begin position="62"/>
        <end position="83"/>
    </location>
</feature>
<name>A0A2H4SJE2_CORMI</name>
<dbReference type="PANTHER" id="PTHR45803">
    <property type="entry name" value="SOX100B"/>
    <property type="match status" value="1"/>
</dbReference>
<dbReference type="InterPro" id="IPR009071">
    <property type="entry name" value="HMG_box_dom"/>
</dbReference>
<dbReference type="PROSITE" id="PS50118">
    <property type="entry name" value="HMG_BOX_2"/>
    <property type="match status" value="1"/>
</dbReference>
<evidence type="ECO:0000256" key="4">
    <source>
        <dbReference type="ARBA" id="ARBA00023163"/>
    </source>
</evidence>
<dbReference type="Gene3D" id="1.10.30.10">
    <property type="entry name" value="High mobility group box domain"/>
    <property type="match status" value="1"/>
</dbReference>
<evidence type="ECO:0000313" key="10">
    <source>
        <dbReference type="Proteomes" id="UP000323067"/>
    </source>
</evidence>
<dbReference type="Pfam" id="PF00505">
    <property type="entry name" value="HMG_box"/>
    <property type="match status" value="1"/>
</dbReference>
<evidence type="ECO:0000256" key="5">
    <source>
        <dbReference type="ARBA" id="ARBA00023242"/>
    </source>
</evidence>
<keyword evidence="2" id="KW-0805">Transcription regulation</keyword>
<dbReference type="Proteomes" id="UP000323067">
    <property type="component" value="Chromosome vii"/>
</dbReference>
<comment type="subcellular location">
    <subcellularLocation>
        <location evidence="1">Nucleus</location>
    </subcellularLocation>
</comment>
<dbReference type="CDD" id="cd01389">
    <property type="entry name" value="HMG-box_ROX1-like"/>
    <property type="match status" value="1"/>
</dbReference>
<evidence type="ECO:0000256" key="2">
    <source>
        <dbReference type="ARBA" id="ARBA00023015"/>
    </source>
</evidence>
<evidence type="ECO:0000256" key="7">
    <source>
        <dbReference type="SAM" id="MobiDB-lite"/>
    </source>
</evidence>
<feature type="compositionally biased region" description="Polar residues" evidence="7">
    <location>
        <begin position="19"/>
        <end position="55"/>
    </location>
</feature>
<dbReference type="SMART" id="SM00398">
    <property type="entry name" value="HMG"/>
    <property type="match status" value="1"/>
</dbReference>